<organism evidence="2 3">
    <name type="scientific">Coprinopsis marcescibilis</name>
    <name type="common">Agaric fungus</name>
    <name type="synonym">Psathyrella marcescibilis</name>
    <dbReference type="NCBI Taxonomy" id="230819"/>
    <lineage>
        <taxon>Eukaryota</taxon>
        <taxon>Fungi</taxon>
        <taxon>Dikarya</taxon>
        <taxon>Basidiomycota</taxon>
        <taxon>Agaricomycotina</taxon>
        <taxon>Agaricomycetes</taxon>
        <taxon>Agaricomycetidae</taxon>
        <taxon>Agaricales</taxon>
        <taxon>Agaricineae</taxon>
        <taxon>Psathyrellaceae</taxon>
        <taxon>Coprinopsis</taxon>
    </lineage>
</organism>
<evidence type="ECO:0000313" key="3">
    <source>
        <dbReference type="Proteomes" id="UP000307440"/>
    </source>
</evidence>
<name>A0A5C3KZP4_COPMA</name>
<dbReference type="Proteomes" id="UP000307440">
    <property type="component" value="Unassembled WGS sequence"/>
</dbReference>
<keyword evidence="3" id="KW-1185">Reference proteome</keyword>
<feature type="compositionally biased region" description="Pro residues" evidence="1">
    <location>
        <begin position="149"/>
        <end position="159"/>
    </location>
</feature>
<evidence type="ECO:0000313" key="2">
    <source>
        <dbReference type="EMBL" id="TFK26182.1"/>
    </source>
</evidence>
<dbReference type="OrthoDB" id="2960209at2759"/>
<feature type="region of interest" description="Disordered" evidence="1">
    <location>
        <begin position="127"/>
        <end position="159"/>
    </location>
</feature>
<reference evidence="2 3" key="1">
    <citation type="journal article" date="2019" name="Nat. Ecol. Evol.">
        <title>Megaphylogeny resolves global patterns of mushroom evolution.</title>
        <authorList>
            <person name="Varga T."/>
            <person name="Krizsan K."/>
            <person name="Foldi C."/>
            <person name="Dima B."/>
            <person name="Sanchez-Garcia M."/>
            <person name="Sanchez-Ramirez S."/>
            <person name="Szollosi G.J."/>
            <person name="Szarkandi J.G."/>
            <person name="Papp V."/>
            <person name="Albert L."/>
            <person name="Andreopoulos W."/>
            <person name="Angelini C."/>
            <person name="Antonin V."/>
            <person name="Barry K.W."/>
            <person name="Bougher N.L."/>
            <person name="Buchanan P."/>
            <person name="Buyck B."/>
            <person name="Bense V."/>
            <person name="Catcheside P."/>
            <person name="Chovatia M."/>
            <person name="Cooper J."/>
            <person name="Damon W."/>
            <person name="Desjardin D."/>
            <person name="Finy P."/>
            <person name="Geml J."/>
            <person name="Haridas S."/>
            <person name="Hughes K."/>
            <person name="Justo A."/>
            <person name="Karasinski D."/>
            <person name="Kautmanova I."/>
            <person name="Kiss B."/>
            <person name="Kocsube S."/>
            <person name="Kotiranta H."/>
            <person name="LaButti K.M."/>
            <person name="Lechner B.E."/>
            <person name="Liimatainen K."/>
            <person name="Lipzen A."/>
            <person name="Lukacs Z."/>
            <person name="Mihaltcheva S."/>
            <person name="Morgado L.N."/>
            <person name="Niskanen T."/>
            <person name="Noordeloos M.E."/>
            <person name="Ohm R.A."/>
            <person name="Ortiz-Santana B."/>
            <person name="Ovrebo C."/>
            <person name="Racz N."/>
            <person name="Riley R."/>
            <person name="Savchenko A."/>
            <person name="Shiryaev A."/>
            <person name="Soop K."/>
            <person name="Spirin V."/>
            <person name="Szebenyi C."/>
            <person name="Tomsovsky M."/>
            <person name="Tulloss R.E."/>
            <person name="Uehling J."/>
            <person name="Grigoriev I.V."/>
            <person name="Vagvolgyi C."/>
            <person name="Papp T."/>
            <person name="Martin F.M."/>
            <person name="Miettinen O."/>
            <person name="Hibbett D.S."/>
            <person name="Nagy L.G."/>
        </authorList>
    </citation>
    <scope>NUCLEOTIDE SEQUENCE [LARGE SCALE GENOMIC DNA]</scope>
    <source>
        <strain evidence="2 3">CBS 121175</strain>
    </source>
</reference>
<proteinExistence type="predicted"/>
<accession>A0A5C3KZP4</accession>
<dbReference type="AlphaFoldDB" id="A0A5C3KZP4"/>
<protein>
    <submittedName>
        <fullName evidence="2">Uncharacterized protein</fullName>
    </submittedName>
</protein>
<feature type="region of interest" description="Disordered" evidence="1">
    <location>
        <begin position="53"/>
        <end position="97"/>
    </location>
</feature>
<feature type="compositionally biased region" description="Basic and acidic residues" evidence="1">
    <location>
        <begin position="127"/>
        <end position="146"/>
    </location>
</feature>
<sequence length="159" mass="18268">MSYRHPYFSSGNPYPHFQPRFRMGPSRLLWFAFGAGFATFWIKRKECSKSSDSWGHCRRPALPHPPFSGNPDAESYPDQQHQLHRPSIGPSPPAWQWDEDKLTHQMTEITDATLDSVLAATQVLKQKLAEHRAERERERQRIEGLNKKPSPPPSPPPTT</sequence>
<gene>
    <name evidence="2" type="ORF">FA15DRAFT_667680</name>
</gene>
<evidence type="ECO:0000256" key="1">
    <source>
        <dbReference type="SAM" id="MobiDB-lite"/>
    </source>
</evidence>
<dbReference type="EMBL" id="ML210177">
    <property type="protein sequence ID" value="TFK26182.1"/>
    <property type="molecule type" value="Genomic_DNA"/>
</dbReference>